<organism evidence="2 3">
    <name type="scientific">Penicillium argentinense</name>
    <dbReference type="NCBI Taxonomy" id="1131581"/>
    <lineage>
        <taxon>Eukaryota</taxon>
        <taxon>Fungi</taxon>
        <taxon>Dikarya</taxon>
        <taxon>Ascomycota</taxon>
        <taxon>Pezizomycotina</taxon>
        <taxon>Eurotiomycetes</taxon>
        <taxon>Eurotiomycetidae</taxon>
        <taxon>Eurotiales</taxon>
        <taxon>Aspergillaceae</taxon>
        <taxon>Penicillium</taxon>
    </lineage>
</organism>
<dbReference type="FunFam" id="1.10.1520.10:FF:000018">
    <property type="entry name" value="RNase III domain protein"/>
    <property type="match status" value="1"/>
</dbReference>
<dbReference type="EMBL" id="JAPQKI010000009">
    <property type="protein sequence ID" value="KAJ5089133.1"/>
    <property type="molecule type" value="Genomic_DNA"/>
</dbReference>
<dbReference type="PANTHER" id="PTHR28160">
    <property type="entry name" value="54S RIBOSOMAL PROTEIN L15, MITOCHONDRIAL"/>
    <property type="match status" value="1"/>
</dbReference>
<dbReference type="Proteomes" id="UP001149074">
    <property type="component" value="Unassembled WGS sequence"/>
</dbReference>
<dbReference type="Pfam" id="PF14622">
    <property type="entry name" value="Ribonucleas_3_3"/>
    <property type="match status" value="1"/>
</dbReference>
<keyword evidence="3" id="KW-1185">Reference proteome</keyword>
<evidence type="ECO:0000313" key="2">
    <source>
        <dbReference type="EMBL" id="KAJ5089133.1"/>
    </source>
</evidence>
<name>A0A9W9EW57_9EURO</name>
<reference evidence="2" key="1">
    <citation type="submission" date="2022-11" db="EMBL/GenBank/DDBJ databases">
        <authorList>
            <person name="Petersen C."/>
        </authorList>
    </citation>
    <scope>NUCLEOTIDE SEQUENCE</scope>
    <source>
        <strain evidence="2">IBT 30761</strain>
    </source>
</reference>
<dbReference type="GO" id="GO:0005762">
    <property type="term" value="C:mitochondrial large ribosomal subunit"/>
    <property type="evidence" value="ECO:0007669"/>
    <property type="project" value="InterPro"/>
</dbReference>
<dbReference type="PANTHER" id="PTHR28160:SF1">
    <property type="entry name" value="LARGE RIBOSOMAL SUBUNIT PROTEIN ML57"/>
    <property type="match status" value="1"/>
</dbReference>
<dbReference type="InterPro" id="IPR036389">
    <property type="entry name" value="RNase_III_sf"/>
</dbReference>
<dbReference type="GO" id="GO:0006396">
    <property type="term" value="P:RNA processing"/>
    <property type="evidence" value="ECO:0007669"/>
    <property type="project" value="InterPro"/>
</dbReference>
<dbReference type="SUPFAM" id="SSF69065">
    <property type="entry name" value="RNase III domain-like"/>
    <property type="match status" value="1"/>
</dbReference>
<feature type="domain" description="RNase III" evidence="1">
    <location>
        <begin position="77"/>
        <end position="224"/>
    </location>
</feature>
<dbReference type="GO" id="GO:0003735">
    <property type="term" value="F:structural constituent of ribosome"/>
    <property type="evidence" value="ECO:0007669"/>
    <property type="project" value="InterPro"/>
</dbReference>
<dbReference type="Gene3D" id="1.10.1520.10">
    <property type="entry name" value="Ribonuclease III domain"/>
    <property type="match status" value="1"/>
</dbReference>
<dbReference type="OrthoDB" id="2281895at2759"/>
<dbReference type="InterPro" id="IPR000999">
    <property type="entry name" value="RNase_III_dom"/>
</dbReference>
<sequence>MASNLSTRAVRAARIARSAPGPLATLTPRRTFVTEPDVPTAESDKPPGGFHVNSDPGVLDKFYIQMLGNGGDKMLSDEVKWLAVTHKSFDQGRRGFNDRLAFLGKRIVQLQASLALVQNPEAVPSTQPDEFGRKPFEHEALNGLQNLSPRTKSALTDRTKLAELAQKYQMHNIIRWNPRLPENLNESGIELVLGQTLYAIIGAIALEKGGQVANKVARERILEPLGFKAVL</sequence>
<accession>A0A9W9EW57</accession>
<dbReference type="GO" id="GO:0032543">
    <property type="term" value="P:mitochondrial translation"/>
    <property type="evidence" value="ECO:0007669"/>
    <property type="project" value="InterPro"/>
</dbReference>
<dbReference type="RefSeq" id="XP_056471115.1">
    <property type="nucleotide sequence ID" value="XM_056620309.1"/>
</dbReference>
<comment type="caution">
    <text evidence="2">The sequence shown here is derived from an EMBL/GenBank/DDBJ whole genome shotgun (WGS) entry which is preliminary data.</text>
</comment>
<dbReference type="GO" id="GO:0004525">
    <property type="term" value="F:ribonuclease III activity"/>
    <property type="evidence" value="ECO:0007669"/>
    <property type="project" value="InterPro"/>
</dbReference>
<dbReference type="GeneID" id="81359288"/>
<evidence type="ECO:0000313" key="3">
    <source>
        <dbReference type="Proteomes" id="UP001149074"/>
    </source>
</evidence>
<gene>
    <name evidence="2" type="ORF">N7532_007817</name>
</gene>
<dbReference type="InterPro" id="IPR040030">
    <property type="entry name" value="Ribosomal_mL57"/>
</dbReference>
<dbReference type="CDD" id="cd00593">
    <property type="entry name" value="RIBOc"/>
    <property type="match status" value="1"/>
</dbReference>
<dbReference type="AlphaFoldDB" id="A0A9W9EW57"/>
<reference evidence="2" key="2">
    <citation type="journal article" date="2023" name="IMA Fungus">
        <title>Comparative genomic study of the Penicillium genus elucidates a diverse pangenome and 15 lateral gene transfer events.</title>
        <authorList>
            <person name="Petersen C."/>
            <person name="Sorensen T."/>
            <person name="Nielsen M.R."/>
            <person name="Sondergaard T.E."/>
            <person name="Sorensen J.L."/>
            <person name="Fitzpatrick D.A."/>
            <person name="Frisvad J.C."/>
            <person name="Nielsen K.L."/>
        </authorList>
    </citation>
    <scope>NUCLEOTIDE SEQUENCE</scope>
    <source>
        <strain evidence="2">IBT 30761</strain>
    </source>
</reference>
<proteinExistence type="predicted"/>
<evidence type="ECO:0000259" key="1">
    <source>
        <dbReference type="Pfam" id="PF14622"/>
    </source>
</evidence>
<protein>
    <recommendedName>
        <fullName evidence="1">RNase III domain-containing protein</fullName>
    </recommendedName>
</protein>